<evidence type="ECO:0000256" key="8">
    <source>
        <dbReference type="ARBA" id="ARBA00022837"/>
    </source>
</evidence>
<keyword evidence="7" id="KW-0378">Hydrolase</keyword>
<proteinExistence type="predicted"/>
<reference evidence="17" key="1">
    <citation type="journal article" date="2020" name="Microb. Genom.">
        <title>Genetic diversity of clinical and environmental Mucorales isolates obtained from an investigation of mucormycosis cases among solid organ transplant recipients.</title>
        <authorList>
            <person name="Nguyen M.H."/>
            <person name="Kaul D."/>
            <person name="Muto C."/>
            <person name="Cheng S.J."/>
            <person name="Richter R.A."/>
            <person name="Bruno V.M."/>
            <person name="Liu G."/>
            <person name="Beyhan S."/>
            <person name="Sundermann A.J."/>
            <person name="Mounaud S."/>
            <person name="Pasculle A.W."/>
            <person name="Nierman W.C."/>
            <person name="Driscoll E."/>
            <person name="Cumbie R."/>
            <person name="Clancy C.J."/>
            <person name="Dupont C.L."/>
        </authorList>
    </citation>
    <scope>NUCLEOTIDE SEQUENCE</scope>
    <source>
        <strain evidence="17">GL16</strain>
    </source>
</reference>
<dbReference type="CDD" id="cd00030">
    <property type="entry name" value="C2"/>
    <property type="match status" value="1"/>
</dbReference>
<comment type="cofactor">
    <cofactor evidence="1">
        <name>Ca(2+)</name>
        <dbReference type="ChEBI" id="CHEBI:29108"/>
    </cofactor>
</comment>
<dbReference type="SUPFAM" id="SSF53474">
    <property type="entry name" value="alpha/beta-Hydrolases"/>
    <property type="match status" value="1"/>
</dbReference>
<dbReference type="PANTHER" id="PTHR45792">
    <property type="entry name" value="DIACYLGLYCEROL LIPASE HOMOLOG-RELATED"/>
    <property type="match status" value="1"/>
</dbReference>
<evidence type="ECO:0000256" key="10">
    <source>
        <dbReference type="ARBA" id="ARBA00022989"/>
    </source>
</evidence>
<evidence type="ECO:0000256" key="5">
    <source>
        <dbReference type="ARBA" id="ARBA00022692"/>
    </source>
</evidence>
<dbReference type="CDD" id="cd00519">
    <property type="entry name" value="Lipase_3"/>
    <property type="match status" value="1"/>
</dbReference>
<evidence type="ECO:0000256" key="14">
    <source>
        <dbReference type="ARBA" id="ARBA00026104"/>
    </source>
</evidence>
<evidence type="ECO:0000313" key="18">
    <source>
        <dbReference type="Proteomes" id="UP000717996"/>
    </source>
</evidence>
<sequence length="885" mass="100984">MLQSGQDETNTTNSSNSLKQLCRRLSLPDIKRLKEEWDKREAIQTTVKLAPGKLQIDLLNVKSDVPVSRPLMRLRMGSQQYFSSRSKHANGNWNEGFLFTISFHNQLFDIIELDLYDKRKKWRSKLKHIGKAKLKIAQLKNRNQVFITFLPMYEYHVKRYLPAHIQLPHTFLKSHIPNMSMPKLKQYYNNKKATHQQGDEEVEDLFDLPPYQLHPSHSKHSMTPFIGSIQVRVRYSFQLDDNNNCGTQSPLQNISMGTPLSNKSKQIPRAYTADSSSNSSGSDSTFTNSYHDAIEPNLVFVDNIQKQSQIQPQNDSTVDLMFHNNLDLQQTNVDFPKMDGENKKKEEAEVSDTASIKSHNFGDKNFAFKWINESFEEVALSHPSLDRMIGLVVSPQTRTLLRAVVKIFNAFGQGFKITILQLLSSLSLLQNFYAEIPREPLAEKITDLKFLDEAHYFLGHAIIAYGWRGISYLGDYAKYMKDVVKTKSNKEAIVRYLKIPQEDLLGYEYGLRKGAVFQPSYFVSYDQVHEAVVLGIRGTWSLYDCITDLVCEYRPWKGGLVHSGLLASAQWFFTNIIPQIFLYIGKQKARRISSFVITGHSLGAGTSAILTMMVVDYLDQLRELSDNPGFKVQCFCYAPVASLSLDLCEKYKEYISSFVCHDDLVARLSYGTASCAKELIMDSVIATDGLGGSSKVNSNPRIRKECFDIIQARRKEIYHGKEPRYPLLYVPGRVYQFRRQPKPKPHLKKFSTQPLSGIPLRRKKSFMSSSSEPNLNIPKNEEIACSFTLHHSSSMLSEEVYISKTCLEDHMVATYLNAFQAVRQDCMRQDAARKKNNSETCSFHSSSSTLKQSSPSSSKIKLNDTKSSSFIQSEKEIKATHQINK</sequence>
<feature type="compositionally biased region" description="Low complexity" evidence="15">
    <location>
        <begin position="274"/>
        <end position="288"/>
    </location>
</feature>
<dbReference type="Pfam" id="PF01764">
    <property type="entry name" value="Lipase_3"/>
    <property type="match status" value="1"/>
</dbReference>
<dbReference type="GO" id="GO:0016298">
    <property type="term" value="F:lipase activity"/>
    <property type="evidence" value="ECO:0007669"/>
    <property type="project" value="TreeGrafter"/>
</dbReference>
<evidence type="ECO:0000256" key="12">
    <source>
        <dbReference type="ARBA" id="ARBA00023136"/>
    </source>
</evidence>
<dbReference type="InterPro" id="IPR029058">
    <property type="entry name" value="AB_hydrolase_fold"/>
</dbReference>
<comment type="subcellular location">
    <subcellularLocation>
        <location evidence="2">Cell membrane</location>
        <topology evidence="2">Multi-pass membrane protein</topology>
    </subcellularLocation>
</comment>
<keyword evidence="5" id="KW-0812">Transmembrane</keyword>
<feature type="region of interest" description="Disordered" evidence="15">
    <location>
        <begin position="837"/>
        <end position="885"/>
    </location>
</feature>
<dbReference type="PANTHER" id="PTHR45792:SF8">
    <property type="entry name" value="DIACYLGLYCEROL LIPASE-ALPHA"/>
    <property type="match status" value="1"/>
</dbReference>
<evidence type="ECO:0000256" key="13">
    <source>
        <dbReference type="ARBA" id="ARBA00024531"/>
    </source>
</evidence>
<keyword evidence="6" id="KW-0479">Metal-binding</keyword>
<dbReference type="SUPFAM" id="SSF49562">
    <property type="entry name" value="C2 domain (Calcium/lipid-binding domain, CaLB)"/>
    <property type="match status" value="1"/>
</dbReference>
<organism evidence="17 18">
    <name type="scientific">Rhizopus oryzae</name>
    <name type="common">Mucormycosis agent</name>
    <name type="synonym">Rhizopus arrhizus var. delemar</name>
    <dbReference type="NCBI Taxonomy" id="64495"/>
    <lineage>
        <taxon>Eukaryota</taxon>
        <taxon>Fungi</taxon>
        <taxon>Fungi incertae sedis</taxon>
        <taxon>Mucoromycota</taxon>
        <taxon>Mucoromycotina</taxon>
        <taxon>Mucoromycetes</taxon>
        <taxon>Mucorales</taxon>
        <taxon>Mucorineae</taxon>
        <taxon>Rhizopodaceae</taxon>
        <taxon>Rhizopus</taxon>
    </lineage>
</organism>
<dbReference type="Proteomes" id="UP000717996">
    <property type="component" value="Unassembled WGS sequence"/>
</dbReference>
<evidence type="ECO:0000256" key="4">
    <source>
        <dbReference type="ARBA" id="ARBA00022553"/>
    </source>
</evidence>
<keyword evidence="10" id="KW-1133">Transmembrane helix</keyword>
<comment type="catalytic activity">
    <reaction evidence="13">
        <text>a 1,2-diacyl-sn-glycerol + H2O = a 2-acylglycerol + a fatty acid + H(+)</text>
        <dbReference type="Rhea" id="RHEA:33275"/>
        <dbReference type="ChEBI" id="CHEBI:15377"/>
        <dbReference type="ChEBI" id="CHEBI:15378"/>
        <dbReference type="ChEBI" id="CHEBI:17389"/>
        <dbReference type="ChEBI" id="CHEBI:17815"/>
        <dbReference type="ChEBI" id="CHEBI:28868"/>
        <dbReference type="EC" id="3.1.1.116"/>
    </reaction>
    <physiologicalReaction direction="left-to-right" evidence="13">
        <dbReference type="Rhea" id="RHEA:33276"/>
    </physiologicalReaction>
</comment>
<evidence type="ECO:0000256" key="15">
    <source>
        <dbReference type="SAM" id="MobiDB-lite"/>
    </source>
</evidence>
<name>A0A9P6YE65_RHIOR</name>
<gene>
    <name evidence="17" type="ORF">G6F51_005043</name>
</gene>
<feature type="compositionally biased region" description="Polar residues" evidence="15">
    <location>
        <begin position="244"/>
        <end position="265"/>
    </location>
</feature>
<evidence type="ECO:0000259" key="16">
    <source>
        <dbReference type="PROSITE" id="PS50004"/>
    </source>
</evidence>
<dbReference type="Gene3D" id="3.40.50.1820">
    <property type="entry name" value="alpha/beta hydrolase"/>
    <property type="match status" value="1"/>
</dbReference>
<dbReference type="AlphaFoldDB" id="A0A9P6YE65"/>
<evidence type="ECO:0000256" key="1">
    <source>
        <dbReference type="ARBA" id="ARBA00001913"/>
    </source>
</evidence>
<dbReference type="OrthoDB" id="438440at2759"/>
<protein>
    <recommendedName>
        <fullName evidence="14">sn-1-specific diacylglycerol lipase</fullName>
        <ecNumber evidence="14">3.1.1.116</ecNumber>
    </recommendedName>
</protein>
<dbReference type="InterPro" id="IPR052214">
    <property type="entry name" value="DAG_Lipase-Related"/>
</dbReference>
<dbReference type="EC" id="3.1.1.116" evidence="14"/>
<evidence type="ECO:0000256" key="9">
    <source>
        <dbReference type="ARBA" id="ARBA00022963"/>
    </source>
</evidence>
<feature type="domain" description="C2" evidence="16">
    <location>
        <begin position="39"/>
        <end position="149"/>
    </location>
</feature>
<dbReference type="GO" id="GO:0046872">
    <property type="term" value="F:metal ion binding"/>
    <property type="evidence" value="ECO:0007669"/>
    <property type="project" value="UniProtKB-KW"/>
</dbReference>
<keyword evidence="9" id="KW-0442">Lipid degradation</keyword>
<dbReference type="InterPro" id="IPR002921">
    <property type="entry name" value="Fungal_lipase-type"/>
</dbReference>
<feature type="compositionally biased region" description="Low complexity" evidence="15">
    <location>
        <begin position="838"/>
        <end position="858"/>
    </location>
</feature>
<dbReference type="GO" id="GO:0005886">
    <property type="term" value="C:plasma membrane"/>
    <property type="evidence" value="ECO:0007669"/>
    <property type="project" value="UniProtKB-SubCell"/>
</dbReference>
<evidence type="ECO:0000313" key="17">
    <source>
        <dbReference type="EMBL" id="KAG1546158.1"/>
    </source>
</evidence>
<dbReference type="GO" id="GO:0016042">
    <property type="term" value="P:lipid catabolic process"/>
    <property type="evidence" value="ECO:0007669"/>
    <property type="project" value="UniProtKB-KW"/>
</dbReference>
<keyword evidence="3" id="KW-1003">Cell membrane</keyword>
<evidence type="ECO:0000256" key="6">
    <source>
        <dbReference type="ARBA" id="ARBA00022723"/>
    </source>
</evidence>
<keyword evidence="11" id="KW-0443">Lipid metabolism</keyword>
<evidence type="ECO:0000256" key="2">
    <source>
        <dbReference type="ARBA" id="ARBA00004651"/>
    </source>
</evidence>
<dbReference type="InterPro" id="IPR035892">
    <property type="entry name" value="C2_domain_sf"/>
</dbReference>
<dbReference type="EMBL" id="JAANIT010000593">
    <property type="protein sequence ID" value="KAG1546158.1"/>
    <property type="molecule type" value="Genomic_DNA"/>
</dbReference>
<evidence type="ECO:0000256" key="11">
    <source>
        <dbReference type="ARBA" id="ARBA00023098"/>
    </source>
</evidence>
<keyword evidence="12" id="KW-0472">Membrane</keyword>
<keyword evidence="4" id="KW-0597">Phosphoprotein</keyword>
<evidence type="ECO:0000256" key="7">
    <source>
        <dbReference type="ARBA" id="ARBA00022801"/>
    </source>
</evidence>
<comment type="caution">
    <text evidence="17">The sequence shown here is derived from an EMBL/GenBank/DDBJ whole genome shotgun (WGS) entry which is preliminary data.</text>
</comment>
<keyword evidence="8" id="KW-0106">Calcium</keyword>
<dbReference type="InterPro" id="IPR000008">
    <property type="entry name" value="C2_dom"/>
</dbReference>
<dbReference type="PROSITE" id="PS50004">
    <property type="entry name" value="C2"/>
    <property type="match status" value="1"/>
</dbReference>
<accession>A0A9P6YE65</accession>
<feature type="region of interest" description="Disordered" evidence="15">
    <location>
        <begin position="244"/>
        <end position="288"/>
    </location>
</feature>
<evidence type="ECO:0000256" key="3">
    <source>
        <dbReference type="ARBA" id="ARBA00022475"/>
    </source>
</evidence>